<dbReference type="Proteomes" id="UP001499988">
    <property type="component" value="Unassembled WGS sequence"/>
</dbReference>
<evidence type="ECO:0000256" key="5">
    <source>
        <dbReference type="ARBA" id="ARBA00023136"/>
    </source>
</evidence>
<proteinExistence type="inferred from homology"/>
<dbReference type="RefSeq" id="WP_345336882.1">
    <property type="nucleotide sequence ID" value="NZ_BAABJZ010000101.1"/>
</dbReference>
<dbReference type="CDD" id="cd16914">
    <property type="entry name" value="EcfT"/>
    <property type="match status" value="1"/>
</dbReference>
<evidence type="ECO:0000256" key="1">
    <source>
        <dbReference type="ARBA" id="ARBA00004141"/>
    </source>
</evidence>
<reference evidence="8" key="1">
    <citation type="journal article" date="2019" name="Int. J. Syst. Evol. Microbiol.">
        <title>The Global Catalogue of Microorganisms (GCM) 10K type strain sequencing project: providing services to taxonomists for standard genome sequencing and annotation.</title>
        <authorList>
            <consortium name="The Broad Institute Genomics Platform"/>
            <consortium name="The Broad Institute Genome Sequencing Center for Infectious Disease"/>
            <person name="Wu L."/>
            <person name="Ma J."/>
        </authorList>
    </citation>
    <scope>NUCLEOTIDE SEQUENCE [LARGE SCALE GENOMIC DNA]</scope>
    <source>
        <strain evidence="8">JCM 18401</strain>
    </source>
</reference>
<keyword evidence="5 6" id="KW-0472">Membrane</keyword>
<feature type="transmembrane region" description="Helical" evidence="6">
    <location>
        <begin position="79"/>
        <end position="102"/>
    </location>
</feature>
<keyword evidence="4 6" id="KW-1133">Transmembrane helix</keyword>
<comment type="caution">
    <text evidence="7">The sequence shown here is derived from an EMBL/GenBank/DDBJ whole genome shotgun (WGS) entry which is preliminary data.</text>
</comment>
<comment type="similarity">
    <text evidence="2">Belongs to the CbiQ family.</text>
</comment>
<accession>A0ABP9FG61</accession>
<evidence type="ECO:0000313" key="8">
    <source>
        <dbReference type="Proteomes" id="UP001499988"/>
    </source>
</evidence>
<keyword evidence="8" id="KW-1185">Reference proteome</keyword>
<sequence>MWQCDPVRLTQAKLILVPLLVVAALMVPVLGLPLMALLLVGLVLKCPGGARQLRRVVLFMSVNWALIIGVYLLKFGVDGVLPAMEVASRVLLAILPGLWFYLSTQSHHVVLALDPWMSVRNAAVLSAALSLLPHLVNETRVLYQLARLRGARIAPKDFTRLHGYRELSETVLLPLIVQLMRYSQQQEIALRCRGYQEQQPVTRFPYKDLL</sequence>
<protein>
    <recommendedName>
        <fullName evidence="9">Energy-coupling factor transporter transmembrane protein EcfT</fullName>
    </recommendedName>
</protein>
<gene>
    <name evidence="7" type="ORF">GCM10023333_36190</name>
</gene>
<organism evidence="7 8">
    <name type="scientific">Ferrimonas pelagia</name>
    <dbReference type="NCBI Taxonomy" id="1177826"/>
    <lineage>
        <taxon>Bacteria</taxon>
        <taxon>Pseudomonadati</taxon>
        <taxon>Pseudomonadota</taxon>
        <taxon>Gammaproteobacteria</taxon>
        <taxon>Alteromonadales</taxon>
        <taxon>Ferrimonadaceae</taxon>
        <taxon>Ferrimonas</taxon>
    </lineage>
</organism>
<dbReference type="InterPro" id="IPR003339">
    <property type="entry name" value="ABC/ECF_trnsptr_transmembrane"/>
</dbReference>
<dbReference type="EMBL" id="BAABJZ010000101">
    <property type="protein sequence ID" value="GAA4899345.1"/>
    <property type="molecule type" value="Genomic_DNA"/>
</dbReference>
<keyword evidence="3 6" id="KW-0812">Transmembrane</keyword>
<evidence type="ECO:0000313" key="7">
    <source>
        <dbReference type="EMBL" id="GAA4899345.1"/>
    </source>
</evidence>
<name>A0ABP9FG61_9GAMM</name>
<evidence type="ECO:0000256" key="4">
    <source>
        <dbReference type="ARBA" id="ARBA00022989"/>
    </source>
</evidence>
<evidence type="ECO:0008006" key="9">
    <source>
        <dbReference type="Google" id="ProtNLM"/>
    </source>
</evidence>
<evidence type="ECO:0000256" key="6">
    <source>
        <dbReference type="SAM" id="Phobius"/>
    </source>
</evidence>
<evidence type="ECO:0000256" key="2">
    <source>
        <dbReference type="ARBA" id="ARBA00008564"/>
    </source>
</evidence>
<dbReference type="Pfam" id="PF02361">
    <property type="entry name" value="CbiQ"/>
    <property type="match status" value="1"/>
</dbReference>
<feature type="transmembrane region" description="Helical" evidence="6">
    <location>
        <begin position="15"/>
        <end position="44"/>
    </location>
</feature>
<evidence type="ECO:0000256" key="3">
    <source>
        <dbReference type="ARBA" id="ARBA00022692"/>
    </source>
</evidence>
<comment type="subcellular location">
    <subcellularLocation>
        <location evidence="1">Membrane</location>
        <topology evidence="1">Multi-pass membrane protein</topology>
    </subcellularLocation>
</comment>
<feature type="transmembrane region" description="Helical" evidence="6">
    <location>
        <begin position="56"/>
        <end position="73"/>
    </location>
</feature>